<dbReference type="HOGENOM" id="CLU_023370_0_0_1"/>
<sequence>MEKITLVRECSNLENYYFLVTVSGSQSSVIVAASYGNRDGSQKLTRDKLIRALAKIVVEQPALGMVVLRQPSEKKDKDMLWLGRFETLDVSECVNFIDVEGDDPADISRRMLEDLFDDWFDPSEPSRPLWKVTVVNMETVFFAFNHLVCDGRSGYFFHRCLLSALNNDNEASHSQTPTKFIVNQGSWPEFYKETIAKHHRLNLFIFILTYLFQMVVELLCVPKYMAYSDLRRYKQKVSLKELAPAEKRIKNKVVSLRIDSETMNKLLPLCRKNSTTFTAFFDTLLNVSLCADAYPDALFARTGIVVDLRSMCEYPHGEVLSNMASSWTKLRRASRFATIGKHRGERDQNKDTVYTNIPEFWAMAKHRKDDMNKNLEAGAISESLQINLVSRYIDDYPTQVYDELHTTRNFSSLISNLVVLAPREEDKNKEWYFTAADWASSTVRSSAGQALNVCITSAIGADCVINLGYEEGTYDQDVIPRLARIMQSRIRQILGDEDAGVTVRS</sequence>
<dbReference type="AlphaFoldDB" id="S8A716"/>
<reference evidence="2" key="2">
    <citation type="submission" date="2013-04" db="EMBL/GenBank/DDBJ databases">
        <title>Genomic mechanisms accounting for the adaptation to parasitism in nematode-trapping fungi.</title>
        <authorList>
            <person name="Ahren D.G."/>
        </authorList>
    </citation>
    <scope>NUCLEOTIDE SEQUENCE [LARGE SCALE GENOMIC DNA]</scope>
    <source>
        <strain evidence="2">CBS 200.50</strain>
    </source>
</reference>
<dbReference type="SUPFAM" id="SSF52777">
    <property type="entry name" value="CoA-dependent acyltransferases"/>
    <property type="match status" value="1"/>
</dbReference>
<dbReference type="OrthoDB" id="2150604at2759"/>
<gene>
    <name evidence="1" type="ORF">H072_7629</name>
</gene>
<dbReference type="GO" id="GO:0008080">
    <property type="term" value="F:N-acetyltransferase activity"/>
    <property type="evidence" value="ECO:0007669"/>
    <property type="project" value="TreeGrafter"/>
</dbReference>
<evidence type="ECO:0000313" key="2">
    <source>
        <dbReference type="Proteomes" id="UP000015100"/>
    </source>
</evidence>
<dbReference type="InterPro" id="IPR052058">
    <property type="entry name" value="Alcohol_O-acetyltransferase"/>
</dbReference>
<reference evidence="1 2" key="1">
    <citation type="journal article" date="2013" name="PLoS Genet.">
        <title>Genomic mechanisms accounting for the adaptation to parasitism in nematode-trapping fungi.</title>
        <authorList>
            <person name="Meerupati T."/>
            <person name="Andersson K.M."/>
            <person name="Friman E."/>
            <person name="Kumar D."/>
            <person name="Tunlid A."/>
            <person name="Ahren D."/>
        </authorList>
    </citation>
    <scope>NUCLEOTIDE SEQUENCE [LARGE SCALE GENOMIC DNA]</scope>
    <source>
        <strain evidence="1 2">CBS 200.50</strain>
    </source>
</reference>
<dbReference type="EMBL" id="AQGS01000538">
    <property type="protein sequence ID" value="EPS38649.1"/>
    <property type="molecule type" value="Genomic_DNA"/>
</dbReference>
<accession>S8A716</accession>
<dbReference type="Pfam" id="PF07247">
    <property type="entry name" value="AATase"/>
    <property type="match status" value="1"/>
</dbReference>
<dbReference type="OMA" id="NMEFSAG"/>
<name>S8A716_DACHA</name>
<evidence type="ECO:0008006" key="3">
    <source>
        <dbReference type="Google" id="ProtNLM"/>
    </source>
</evidence>
<dbReference type="Gene3D" id="3.30.559.10">
    <property type="entry name" value="Chloramphenicol acetyltransferase-like domain"/>
    <property type="match status" value="1"/>
</dbReference>
<dbReference type="InterPro" id="IPR023213">
    <property type="entry name" value="CAT-like_dom_sf"/>
</dbReference>
<proteinExistence type="predicted"/>
<dbReference type="STRING" id="1284197.S8A716"/>
<dbReference type="eggNOG" id="ENOG502S30W">
    <property type="taxonomic scope" value="Eukaryota"/>
</dbReference>
<comment type="caution">
    <text evidence="1">The sequence shown here is derived from an EMBL/GenBank/DDBJ whole genome shotgun (WGS) entry which is preliminary data.</text>
</comment>
<keyword evidence="2" id="KW-1185">Reference proteome</keyword>
<dbReference type="PANTHER" id="PTHR28037:SF1">
    <property type="entry name" value="ALCOHOL O-ACETYLTRANSFERASE 1-RELATED"/>
    <property type="match status" value="1"/>
</dbReference>
<dbReference type="Proteomes" id="UP000015100">
    <property type="component" value="Unassembled WGS sequence"/>
</dbReference>
<evidence type="ECO:0000313" key="1">
    <source>
        <dbReference type="EMBL" id="EPS38649.1"/>
    </source>
</evidence>
<protein>
    <recommendedName>
        <fullName evidence="3">Condensation domain-containing protein</fullName>
    </recommendedName>
</protein>
<organism evidence="1 2">
    <name type="scientific">Dactylellina haptotyla (strain CBS 200.50)</name>
    <name type="common">Nematode-trapping fungus</name>
    <name type="synonym">Monacrosporium haptotylum</name>
    <dbReference type="NCBI Taxonomy" id="1284197"/>
    <lineage>
        <taxon>Eukaryota</taxon>
        <taxon>Fungi</taxon>
        <taxon>Dikarya</taxon>
        <taxon>Ascomycota</taxon>
        <taxon>Pezizomycotina</taxon>
        <taxon>Orbiliomycetes</taxon>
        <taxon>Orbiliales</taxon>
        <taxon>Orbiliaceae</taxon>
        <taxon>Dactylellina</taxon>
    </lineage>
</organism>
<dbReference type="InterPro" id="IPR010828">
    <property type="entry name" value="Atf2/Sli1-like"/>
</dbReference>
<dbReference type="PANTHER" id="PTHR28037">
    <property type="entry name" value="ALCOHOL O-ACETYLTRANSFERASE 1-RELATED"/>
    <property type="match status" value="1"/>
</dbReference>